<feature type="repeat" description="NHL" evidence="18">
    <location>
        <begin position="1208"/>
        <end position="1250"/>
    </location>
</feature>
<feature type="binding site" evidence="16">
    <location>
        <position position="1280"/>
    </location>
    <ligand>
        <name>Zn(2+)</name>
        <dbReference type="ChEBI" id="CHEBI:29105"/>
        <note>catalytic</note>
    </ligand>
</feature>
<dbReference type="GO" id="GO:0004598">
    <property type="term" value="F:peptidylamidoglycolate lyase activity"/>
    <property type="evidence" value="ECO:0007669"/>
    <property type="project" value="UniProtKB-EC"/>
</dbReference>
<dbReference type="PANTHER" id="PTHR11733:SF133">
    <property type="entry name" value="PHOSPHATE-REGULATING NEUTRAL ENDOPEPTIDASE PHEX"/>
    <property type="match status" value="1"/>
</dbReference>
<dbReference type="PRINTS" id="PR00790">
    <property type="entry name" value="PAMONOXGNASE"/>
</dbReference>
<feature type="binding site" evidence="15">
    <location>
        <position position="1239"/>
    </location>
    <ligand>
        <name>a protein</name>
        <dbReference type="ChEBI" id="CHEBI:16541"/>
    </ligand>
    <ligandPart>
        <name>C-terminal Xaa-(2S)-2-hydroxyglycine residue</name>
        <dbReference type="ChEBI" id="CHEBI:142768"/>
    </ligandPart>
</feature>
<comment type="cofactor">
    <cofactor evidence="16">
        <name>Cu(2+)</name>
        <dbReference type="ChEBI" id="CHEBI:29036"/>
    </cofactor>
    <text evidence="16">Binds 2 Cu(2+) ions per subunit.</text>
</comment>
<dbReference type="Pfam" id="PF05649">
    <property type="entry name" value="Peptidase_M13_N"/>
    <property type="match status" value="1"/>
</dbReference>
<dbReference type="PANTHER" id="PTHR11733">
    <property type="entry name" value="ZINC METALLOPROTEASE FAMILY M13 NEPRILYSIN-RELATED"/>
    <property type="match status" value="1"/>
</dbReference>
<evidence type="ECO:0000256" key="8">
    <source>
        <dbReference type="ARBA" id="ARBA00022833"/>
    </source>
</evidence>
<reference evidence="24" key="1">
    <citation type="submission" date="2021-02" db="EMBL/GenBank/DDBJ databases">
        <authorList>
            <person name="Nowell W R."/>
        </authorList>
    </citation>
    <scope>NUCLEOTIDE SEQUENCE</scope>
</reference>
<feature type="disulfide bond" evidence="17">
    <location>
        <begin position="1220"/>
        <end position="1240"/>
    </location>
</feature>
<dbReference type="Gene3D" id="3.40.390.10">
    <property type="entry name" value="Collagenase (Catalytic Domain)"/>
    <property type="match status" value="1"/>
</dbReference>
<dbReference type="Pfam" id="PF03712">
    <property type="entry name" value="Cu2_monoox_C"/>
    <property type="match status" value="1"/>
</dbReference>
<dbReference type="InterPro" id="IPR036939">
    <property type="entry name" value="Cu2_ascorb_mOase_N_sf"/>
</dbReference>
<feature type="binding site" evidence="15">
    <location>
        <position position="1120"/>
    </location>
    <ligand>
        <name>a protein</name>
        <dbReference type="ChEBI" id="CHEBI:16541"/>
    </ligand>
    <ligandPart>
        <name>C-terminal Xaa-(2S)-2-hydroxyglycine residue</name>
        <dbReference type="ChEBI" id="CHEBI:142768"/>
    </ligandPart>
</feature>
<comment type="caution">
    <text evidence="24">The sequence shown here is derived from an EMBL/GenBank/DDBJ whole genome shotgun (WGS) entry which is preliminary data.</text>
</comment>
<dbReference type="InterPro" id="IPR011042">
    <property type="entry name" value="6-blade_b-propeller_TolB-like"/>
</dbReference>
<keyword evidence="16" id="KW-0106">Calcium</keyword>
<dbReference type="InterPro" id="IPR018497">
    <property type="entry name" value="Peptidase_M13_C"/>
</dbReference>
<evidence type="ECO:0000256" key="15">
    <source>
        <dbReference type="PIRSR" id="PIRSR600720-1"/>
    </source>
</evidence>
<evidence type="ECO:0000313" key="24">
    <source>
        <dbReference type="EMBL" id="CAF1510683.1"/>
    </source>
</evidence>
<keyword evidence="19" id="KW-0472">Membrane</keyword>
<dbReference type="SUPFAM" id="SSF55486">
    <property type="entry name" value="Metalloproteases ('zincins'), catalytic domain"/>
    <property type="match status" value="1"/>
</dbReference>
<name>A0A815TZC5_ADIRI</name>
<evidence type="ECO:0000256" key="3">
    <source>
        <dbReference type="ARBA" id="ARBA00010263"/>
    </source>
</evidence>
<evidence type="ECO:0000259" key="21">
    <source>
        <dbReference type="Pfam" id="PF01431"/>
    </source>
</evidence>
<keyword evidence="13" id="KW-0511">Multifunctional enzyme</keyword>
<dbReference type="InterPro" id="IPR024548">
    <property type="entry name" value="Cu2_monoox_C"/>
</dbReference>
<keyword evidence="12" id="KW-0456">Lyase</keyword>
<keyword evidence="10 17" id="KW-1015">Disulfide bond</keyword>
<feature type="disulfide bond" evidence="17">
    <location>
        <begin position="991"/>
        <end position="1012"/>
    </location>
</feature>
<evidence type="ECO:0000256" key="9">
    <source>
        <dbReference type="ARBA" id="ARBA00023049"/>
    </source>
</evidence>
<dbReference type="InterPro" id="IPR014784">
    <property type="entry name" value="Cu2_ascorb_mOase-like_C"/>
</dbReference>
<dbReference type="GO" id="GO:0006518">
    <property type="term" value="P:peptide metabolic process"/>
    <property type="evidence" value="ECO:0007669"/>
    <property type="project" value="InterPro"/>
</dbReference>
<dbReference type="GO" id="GO:0004222">
    <property type="term" value="F:metalloendopeptidase activity"/>
    <property type="evidence" value="ECO:0007669"/>
    <property type="project" value="InterPro"/>
</dbReference>
<dbReference type="GO" id="GO:0004504">
    <property type="term" value="F:peptidylglycine monooxygenase activity"/>
    <property type="evidence" value="ECO:0007669"/>
    <property type="project" value="UniProtKB-EC"/>
</dbReference>
<dbReference type="Gene3D" id="2.60.120.230">
    <property type="match status" value="1"/>
</dbReference>
<gene>
    <name evidence="24" type="ORF">XAT740_LOCUS40199</name>
</gene>
<comment type="catalytic activity">
    <reaction evidence="1">
        <text>a [peptide]-C-terminal (2S)-2-hydroxyglycine = a [peptide]-C-terminal amide + glyoxylate</text>
        <dbReference type="Rhea" id="RHEA:20924"/>
        <dbReference type="Rhea" id="RHEA-COMP:13485"/>
        <dbReference type="Rhea" id="RHEA-COMP:15321"/>
        <dbReference type="ChEBI" id="CHEBI:36655"/>
        <dbReference type="ChEBI" id="CHEBI:137001"/>
        <dbReference type="ChEBI" id="CHEBI:142768"/>
        <dbReference type="EC" id="4.3.2.5"/>
    </reaction>
</comment>
<keyword evidence="8 16" id="KW-0862">Zinc</keyword>
<keyword evidence="7" id="KW-0378">Hydrolase</keyword>
<dbReference type="SUPFAM" id="SSF63829">
    <property type="entry name" value="Calcium-dependent phosphotriesterase"/>
    <property type="match status" value="1"/>
</dbReference>
<keyword evidence="16" id="KW-0186">Copper</keyword>
<organism evidence="24 25">
    <name type="scientific">Adineta ricciae</name>
    <name type="common">Rotifer</name>
    <dbReference type="NCBI Taxonomy" id="249248"/>
    <lineage>
        <taxon>Eukaryota</taxon>
        <taxon>Metazoa</taxon>
        <taxon>Spiralia</taxon>
        <taxon>Gnathifera</taxon>
        <taxon>Rotifera</taxon>
        <taxon>Eurotatoria</taxon>
        <taxon>Bdelloidea</taxon>
        <taxon>Adinetida</taxon>
        <taxon>Adinetidae</taxon>
        <taxon>Adineta</taxon>
    </lineage>
</organism>
<feature type="domain" description="Copper type II ascorbate-dependent monooxygenase C-terminal" evidence="22">
    <location>
        <begin position="898"/>
        <end position="1024"/>
    </location>
</feature>
<evidence type="ECO:0000259" key="20">
    <source>
        <dbReference type="Pfam" id="PF01082"/>
    </source>
</evidence>
<evidence type="ECO:0000256" key="2">
    <source>
        <dbReference type="ARBA" id="ARBA00006026"/>
    </source>
</evidence>
<evidence type="ECO:0000256" key="10">
    <source>
        <dbReference type="ARBA" id="ARBA00023157"/>
    </source>
</evidence>
<proteinExistence type="inferred from homology"/>
<feature type="binding site" evidence="16">
    <location>
        <position position="875"/>
    </location>
    <ligand>
        <name>Cu(2+)</name>
        <dbReference type="ChEBI" id="CHEBI:29036"/>
        <label>1</label>
        <note>catalytic</note>
    </ligand>
</feature>
<dbReference type="Proteomes" id="UP000663828">
    <property type="component" value="Unassembled WGS sequence"/>
</dbReference>
<dbReference type="SUPFAM" id="SSF49742">
    <property type="entry name" value="PHM/PNGase F"/>
    <property type="match status" value="2"/>
</dbReference>
<feature type="binding site" evidence="16">
    <location>
        <position position="1171"/>
    </location>
    <ligand>
        <name>Zn(2+)</name>
        <dbReference type="ChEBI" id="CHEBI:29105"/>
        <note>catalytic</note>
    </ligand>
</feature>
<evidence type="ECO:0000256" key="19">
    <source>
        <dbReference type="SAM" id="Phobius"/>
    </source>
</evidence>
<accession>A0A815TZC5</accession>
<evidence type="ECO:0000256" key="12">
    <source>
        <dbReference type="ARBA" id="ARBA00023239"/>
    </source>
</evidence>
<keyword evidence="19" id="KW-0812">Transmembrane</keyword>
<dbReference type="EMBL" id="CAJNOR010004548">
    <property type="protein sequence ID" value="CAF1510683.1"/>
    <property type="molecule type" value="Genomic_DNA"/>
</dbReference>
<dbReference type="InterPro" id="IPR000718">
    <property type="entry name" value="Peptidase_M13"/>
</dbReference>
<keyword evidence="11" id="KW-0325">Glycoprotein</keyword>
<dbReference type="CDD" id="cd08662">
    <property type="entry name" value="M13"/>
    <property type="match status" value="1"/>
</dbReference>
<dbReference type="InterPro" id="IPR042089">
    <property type="entry name" value="Peptidase_M13_dom_2"/>
</dbReference>
<dbReference type="InterPro" id="IPR008977">
    <property type="entry name" value="PHM/PNGase_F_dom_sf"/>
</dbReference>
<evidence type="ECO:0000256" key="18">
    <source>
        <dbReference type="PROSITE-ProRule" id="PRU00504"/>
    </source>
</evidence>
<keyword evidence="5 16" id="KW-0479">Metal-binding</keyword>
<feature type="domain" description="Peptidase M13 C-terminal" evidence="21">
    <location>
        <begin position="537"/>
        <end position="742"/>
    </location>
</feature>
<feature type="domain" description="Peptidase M13 N-terminal" evidence="23">
    <location>
        <begin position="85"/>
        <end position="476"/>
    </location>
</feature>
<evidence type="ECO:0000256" key="17">
    <source>
        <dbReference type="PIRSR" id="PIRSR600720-3"/>
    </source>
</evidence>
<comment type="cofactor">
    <cofactor evidence="16">
        <name>Zn(2+)</name>
        <dbReference type="ChEBI" id="CHEBI:29105"/>
    </cofactor>
    <text evidence="16">Binds one Zn(2+) ion per subunit.</text>
</comment>
<feature type="binding site" evidence="16">
    <location>
        <position position="940"/>
    </location>
    <ligand>
        <name>Cu(2+)</name>
        <dbReference type="ChEBI" id="CHEBI:29036"/>
        <label>1</label>
        <note>catalytic</note>
    </ligand>
</feature>
<dbReference type="CDD" id="cd14958">
    <property type="entry name" value="NHL_PAL_like"/>
    <property type="match status" value="1"/>
</dbReference>
<feature type="binding site" evidence="16">
    <location>
        <position position="811"/>
    </location>
    <ligand>
        <name>Cu(2+)</name>
        <dbReference type="ChEBI" id="CHEBI:29036"/>
        <label>1</label>
        <note>catalytic</note>
    </ligand>
</feature>
<evidence type="ECO:0000256" key="16">
    <source>
        <dbReference type="PIRSR" id="PIRSR600720-2"/>
    </source>
</evidence>
<evidence type="ECO:0000256" key="14">
    <source>
        <dbReference type="ARBA" id="ARBA00048431"/>
    </source>
</evidence>
<dbReference type="Gene3D" id="2.60.120.310">
    <property type="entry name" value="Copper type II, ascorbate-dependent monooxygenase, N-terminal domain"/>
    <property type="match status" value="1"/>
</dbReference>
<evidence type="ECO:0000256" key="1">
    <source>
        <dbReference type="ARBA" id="ARBA00000686"/>
    </source>
</evidence>
<dbReference type="InterPro" id="IPR001258">
    <property type="entry name" value="NHL_repeat"/>
</dbReference>
<dbReference type="PROSITE" id="PS51885">
    <property type="entry name" value="NEPRILYSIN"/>
    <property type="match status" value="1"/>
</dbReference>
<evidence type="ECO:0000256" key="4">
    <source>
        <dbReference type="ARBA" id="ARBA00022670"/>
    </source>
</evidence>
<dbReference type="InterPro" id="IPR024079">
    <property type="entry name" value="MetalloPept_cat_dom_sf"/>
</dbReference>
<dbReference type="GO" id="GO:0016485">
    <property type="term" value="P:protein processing"/>
    <property type="evidence" value="ECO:0007669"/>
    <property type="project" value="TreeGrafter"/>
</dbReference>
<feature type="binding site" evidence="16">
    <location>
        <position position="1011"/>
    </location>
    <ligand>
        <name>Cu(2+)</name>
        <dbReference type="ChEBI" id="CHEBI:29036"/>
        <label>1</label>
        <note>catalytic</note>
    </ligand>
</feature>
<dbReference type="InterPro" id="IPR000323">
    <property type="entry name" value="Cu2_ascorb_mOase_N"/>
</dbReference>
<comment type="similarity">
    <text evidence="3">In the N-terminal section; belongs to the copper type II ascorbate-dependent monooxygenase family.</text>
</comment>
<feature type="domain" description="Copper type II ascorbate-dependent monooxygenase N-terminal" evidence="20">
    <location>
        <begin position="770"/>
        <end position="877"/>
    </location>
</feature>
<dbReference type="Pfam" id="PF01431">
    <property type="entry name" value="Peptidase_M13"/>
    <property type="match status" value="1"/>
</dbReference>
<dbReference type="Pfam" id="PF01436">
    <property type="entry name" value="NHL"/>
    <property type="match status" value="1"/>
</dbReference>
<feature type="binding site" evidence="16">
    <location>
        <position position="812"/>
    </location>
    <ligand>
        <name>Cu(2+)</name>
        <dbReference type="ChEBI" id="CHEBI:29036"/>
        <label>1</label>
        <note>catalytic</note>
    </ligand>
</feature>
<feature type="disulfide bond" evidence="17">
    <location>
        <begin position="925"/>
        <end position="1035"/>
    </location>
</feature>
<feature type="disulfide bond" evidence="17">
    <location>
        <begin position="1292"/>
        <end position="1303"/>
    </location>
</feature>
<evidence type="ECO:0000259" key="23">
    <source>
        <dbReference type="Pfam" id="PF05649"/>
    </source>
</evidence>
<evidence type="ECO:0000256" key="5">
    <source>
        <dbReference type="ARBA" id="ARBA00022723"/>
    </source>
</evidence>
<comment type="catalytic activity">
    <reaction evidence="14">
        <text>a [peptide]-C-terminal glycine + 2 L-ascorbate + O2 = a [peptide]-C-terminal (2S)-2-hydroxyglycine + 2 monodehydro-L-ascorbate radical + H2O</text>
        <dbReference type="Rhea" id="RHEA:21452"/>
        <dbReference type="Rhea" id="RHEA-COMP:13486"/>
        <dbReference type="Rhea" id="RHEA-COMP:15321"/>
        <dbReference type="ChEBI" id="CHEBI:15377"/>
        <dbReference type="ChEBI" id="CHEBI:15379"/>
        <dbReference type="ChEBI" id="CHEBI:38290"/>
        <dbReference type="ChEBI" id="CHEBI:59513"/>
        <dbReference type="ChEBI" id="CHEBI:137000"/>
        <dbReference type="ChEBI" id="CHEBI:142768"/>
        <dbReference type="EC" id="1.14.17.3"/>
    </reaction>
</comment>
<feature type="transmembrane region" description="Helical" evidence="19">
    <location>
        <begin position="25"/>
        <end position="46"/>
    </location>
</feature>
<feature type="transmembrane region" description="Helical" evidence="19">
    <location>
        <begin position="1439"/>
        <end position="1464"/>
    </location>
</feature>
<feature type="binding site" evidence="15">
    <location>
        <position position="1296"/>
    </location>
    <ligand>
        <name>a protein</name>
        <dbReference type="ChEBI" id="CHEBI:16541"/>
    </ligand>
    <ligandPart>
        <name>C-terminal Xaa-(2S)-2-hydroxyglycine residue</name>
        <dbReference type="ChEBI" id="CHEBI:142768"/>
    </ligandPart>
</feature>
<evidence type="ECO:0000256" key="13">
    <source>
        <dbReference type="ARBA" id="ARBA00023268"/>
    </source>
</evidence>
<dbReference type="Gene3D" id="2.120.10.30">
    <property type="entry name" value="TolB, C-terminal domain"/>
    <property type="match status" value="1"/>
</dbReference>
<dbReference type="InterPro" id="IPR000720">
    <property type="entry name" value="PHM/PAL"/>
</dbReference>
<evidence type="ECO:0000256" key="11">
    <source>
        <dbReference type="ARBA" id="ARBA00023180"/>
    </source>
</evidence>
<keyword evidence="25" id="KW-1185">Reference proteome</keyword>
<keyword evidence="6" id="KW-0677">Repeat</keyword>
<evidence type="ECO:0000313" key="25">
    <source>
        <dbReference type="Proteomes" id="UP000663828"/>
    </source>
</evidence>
<evidence type="ECO:0000256" key="6">
    <source>
        <dbReference type="ARBA" id="ARBA00022737"/>
    </source>
</evidence>
<sequence>MTDRSASRSTDPLVGSSAPRSKLPLIILGALGGIFLITTIVFAVLYGNAKSNKSTDTTENDVCLTSYCIKAADYLIDSIDQSVEPCEDFYQFSCGKWLKNTRIPDALDAYNSFRALDKTLDDNMIDLLSTPSSSETNELNCIVNARRLYSSCVDEAAIETEGVEPILLLINTELGGWPILQGASWDHTKFNLPNLLLKLRQYNYNFIYKINSETDEKNSSATIILVGQGTLGFPQRQYYENETAITAAYRQFIRDLATQLTNDTSLIDQDVEEIYAFEKNIAQYYWTNDEQRARDNETVRTTVSNLVYTFNTSFDFTNYLQQAYLASGVALTDGDTVSVSELDFLTNATSIINETSARTIQNYFVWRFLMDQAGRMPRSIRNLREQYDRVFRGTTAEQARTVKCAIYVNDMMGFVVSKMYIKNYFDENARNQSLDMIEYIRNSFIDIVDGSTWMDRASRDKAIEKAMAIDKQIGYPDYLASDNNTKLESDYEKYVFTSSYIKNIFKIQQIKTNENFQSLRKPVDKKAWGSLPPTIINAFYEPSQNQIVFPAGILQMPFFNKDAPKYLNYGGIGLVIGHEITHGFDDTGRQFDKDGNRVPWWPEETIEKFNQRKQCIIDQYSNYSVPSIHMNSNGYLTQGEDIADNGGIKASFAAYKRWAQANANMDKKLPGLTKYSPEQLFFINFARTWCIKMTDSYARNRILTDVHSLGPFRVTGPTSNFDEFDRVFSCKPGQGNSRVNKCAVCYGHSHFVERRHGQKMENDKDILIANITMTNIMTTREDEYAYVQYKLPDEELQIIGYTPLINSNVAHHMLTYACAEPASNLPFWIQGGTCRGEQMIVHGWGLNAPSLKLPQDVGFPVGKNTPYKYIVVNIHYLAVARGDNSGNQIILSRKLRKYHAGIMLGATGAILLPSKTKTIRTPFSCEYDGPPISIFAVRVHAHQWARVNSLYRVRDGTVSLVTKGNPQWPQAFYPLSAPVQIEKGDFFIGQCVYDNNDDRIIHAGSTHSDEMCNVYAMYSYEATQSRDGRAPVRDCWGDTVSKMSSLLPEDSLIAPPNPDGITTVNHDAHGNNHETTALRNSIKYTNIETWPEQKTTTSQLGHVGGIALNNVDKELVVFHRGTRRWESQYFDGVRFRNEIYGAIKENVLTHIDTQTGLIKSQWGANLFYMPHGLTIDHRGNFWLTDIAMHQVFMFKSDNLTHPVLTVGQKFQSGTGPNRFCRPADVAVMKNGDFFVADGYCNSRIVKFNAKGEFIKEWGSSMSGMHDSDDYPLPNEWNVVHSIALNEDAYLLCAADRENFRIQCFHSETGNFLRQIHVEPRGTNGAIYAIEFAPHVKGANALLFAVTGGPQTANEKIYVINAQNGEIVTLFERNPPLSAAHDITVSRAAAEVYVGELVSPPMNSIHKFVLQKDETKATLTSSFSETTMTVFKKLATAPKIVRVTIVIAVCTLISTALTLILFSVYRILKSRQDKRSNSYSIDLKNNRTSGGSLFTNWLHPRQQGFDKLEQDIDEEEDQLLNSDDESQATTSNVDSAAVQIEIKEKTTKFNKRNNPGTLKLSNNL</sequence>
<keyword evidence="19" id="KW-1133">Transmembrane helix</keyword>
<dbReference type="GO" id="GO:0005507">
    <property type="term" value="F:copper ion binding"/>
    <property type="evidence" value="ECO:0007669"/>
    <property type="project" value="InterPro"/>
</dbReference>
<feature type="binding site" evidence="16">
    <location>
        <position position="942"/>
    </location>
    <ligand>
        <name>Cu(2+)</name>
        <dbReference type="ChEBI" id="CHEBI:29036"/>
        <label>1</label>
        <note>catalytic</note>
    </ligand>
</feature>
<feature type="disulfide bond" evidence="17">
    <location>
        <begin position="818"/>
        <end position="834"/>
    </location>
</feature>
<dbReference type="InterPro" id="IPR008753">
    <property type="entry name" value="Peptidase_M13_N"/>
</dbReference>
<feature type="binding site" evidence="16">
    <location>
        <position position="1380"/>
    </location>
    <ligand>
        <name>Zn(2+)</name>
        <dbReference type="ChEBI" id="CHEBI:29105"/>
        <note>catalytic</note>
    </ligand>
</feature>
<protein>
    <submittedName>
        <fullName evidence="24">Uncharacterized protein</fullName>
    </submittedName>
</protein>
<evidence type="ECO:0000256" key="7">
    <source>
        <dbReference type="ARBA" id="ARBA00022801"/>
    </source>
</evidence>
<feature type="binding site" evidence="16">
    <location>
        <position position="1381"/>
    </location>
    <ligand>
        <name>Ca(2+)</name>
        <dbReference type="ChEBI" id="CHEBI:29108"/>
        <note>structural</note>
    </ligand>
</feature>
<dbReference type="Pfam" id="PF01082">
    <property type="entry name" value="Cu2_monooxygen"/>
    <property type="match status" value="1"/>
</dbReference>
<keyword evidence="9" id="KW-0482">Metalloprotease</keyword>
<feature type="binding site" evidence="16">
    <location>
        <position position="1173"/>
    </location>
    <ligand>
        <name>Ca(2+)</name>
        <dbReference type="ChEBI" id="CHEBI:29108"/>
        <note>structural</note>
    </ligand>
</feature>
<dbReference type="PROSITE" id="PS51125">
    <property type="entry name" value="NHL"/>
    <property type="match status" value="1"/>
</dbReference>
<dbReference type="GO" id="GO:0005886">
    <property type="term" value="C:plasma membrane"/>
    <property type="evidence" value="ECO:0007669"/>
    <property type="project" value="TreeGrafter"/>
</dbReference>
<comment type="similarity">
    <text evidence="2">In the C-terminal section; belongs to the peptidyl-alpha-hydroxyglycine alpha-amidating lyase family.</text>
</comment>
<dbReference type="Gene3D" id="1.10.1380.10">
    <property type="entry name" value="Neutral endopeptidase , domain2"/>
    <property type="match status" value="1"/>
</dbReference>
<evidence type="ECO:0000259" key="22">
    <source>
        <dbReference type="Pfam" id="PF03712"/>
    </source>
</evidence>
<keyword evidence="4" id="KW-0645">Protease</keyword>